<keyword evidence="2" id="KW-0723">Serine/threonine-protein kinase</keyword>
<evidence type="ECO:0000256" key="7">
    <source>
        <dbReference type="ARBA" id="ARBA00022737"/>
    </source>
</evidence>
<dbReference type="GO" id="GO:0042742">
    <property type="term" value="P:defense response to bacterium"/>
    <property type="evidence" value="ECO:0007669"/>
    <property type="project" value="UniProtKB-ARBA"/>
</dbReference>
<feature type="domain" description="Protein kinase" evidence="19">
    <location>
        <begin position="392"/>
        <end position="663"/>
    </location>
</feature>
<feature type="signal peptide" evidence="18">
    <location>
        <begin position="1"/>
        <end position="31"/>
    </location>
</feature>
<evidence type="ECO:0000256" key="15">
    <source>
        <dbReference type="ARBA" id="ARBA00023180"/>
    </source>
</evidence>
<dbReference type="PROSITE" id="PS50011">
    <property type="entry name" value="PROTEIN_KINASE_DOM"/>
    <property type="match status" value="1"/>
</dbReference>
<keyword evidence="15" id="KW-0325">Glycoprotein</keyword>
<evidence type="ECO:0000256" key="8">
    <source>
        <dbReference type="ARBA" id="ARBA00022741"/>
    </source>
</evidence>
<dbReference type="InterPro" id="IPR008271">
    <property type="entry name" value="Ser/Thr_kinase_AS"/>
</dbReference>
<dbReference type="Pfam" id="PF07714">
    <property type="entry name" value="PK_Tyr_Ser-Thr"/>
    <property type="match status" value="1"/>
</dbReference>
<dbReference type="GO" id="GO:0005886">
    <property type="term" value="C:plasma membrane"/>
    <property type="evidence" value="ECO:0007669"/>
    <property type="project" value="TreeGrafter"/>
</dbReference>
<dbReference type="InterPro" id="IPR017441">
    <property type="entry name" value="Protein_kinase_ATP_BS"/>
</dbReference>
<keyword evidence="9" id="KW-0418">Kinase</keyword>
<keyword evidence="5 17" id="KW-0812">Transmembrane</keyword>
<keyword evidence="4" id="KW-0808">Transferase</keyword>
<keyword evidence="10" id="KW-0611">Plant defense</keyword>
<evidence type="ECO:0000256" key="11">
    <source>
        <dbReference type="ARBA" id="ARBA00022840"/>
    </source>
</evidence>
<keyword evidence="11 16" id="KW-0067">ATP-binding</keyword>
<dbReference type="CDD" id="cd23509">
    <property type="entry name" value="Gnk2-like"/>
    <property type="match status" value="2"/>
</dbReference>
<dbReference type="FunFam" id="3.30.430.20:FF:000004">
    <property type="entry name" value="Receptor-like serine-threonine protein kinase"/>
    <property type="match status" value="1"/>
</dbReference>
<dbReference type="PROSITE" id="PS00108">
    <property type="entry name" value="PROTEIN_KINASE_ST"/>
    <property type="match status" value="1"/>
</dbReference>
<keyword evidence="13 17" id="KW-0472">Membrane</keyword>
<dbReference type="PANTHER" id="PTHR27002:SF347">
    <property type="entry name" value="OS07G0537000 PROTEIN"/>
    <property type="match status" value="1"/>
</dbReference>
<dbReference type="GO" id="GO:0005524">
    <property type="term" value="F:ATP binding"/>
    <property type="evidence" value="ECO:0007669"/>
    <property type="project" value="UniProtKB-UniRule"/>
</dbReference>
<dbReference type="GO" id="GO:0004674">
    <property type="term" value="F:protein serine/threonine kinase activity"/>
    <property type="evidence" value="ECO:0007669"/>
    <property type="project" value="UniProtKB-KW"/>
</dbReference>
<feature type="binding site" evidence="16">
    <location>
        <position position="420"/>
    </location>
    <ligand>
        <name>ATP</name>
        <dbReference type="ChEBI" id="CHEBI:30616"/>
    </ligand>
</feature>
<evidence type="ECO:0000256" key="14">
    <source>
        <dbReference type="ARBA" id="ARBA00023157"/>
    </source>
</evidence>
<comment type="subcellular location">
    <subcellularLocation>
        <location evidence="1">Membrane</location>
        <topology evidence="1">Single-pass membrane protein</topology>
    </subcellularLocation>
</comment>
<dbReference type="Gramene" id="PAN14288">
    <property type="protein sequence ID" value="PAN14288"/>
    <property type="gene ID" value="PAHAL_2G397600"/>
</dbReference>
<evidence type="ECO:0000256" key="13">
    <source>
        <dbReference type="ARBA" id="ARBA00023136"/>
    </source>
</evidence>
<evidence type="ECO:0000256" key="4">
    <source>
        <dbReference type="ARBA" id="ARBA00022679"/>
    </source>
</evidence>
<dbReference type="FunFam" id="1.10.510.10:FF:000129">
    <property type="entry name" value="cysteine-rich receptor-like protein kinase 10"/>
    <property type="match status" value="1"/>
</dbReference>
<evidence type="ECO:0000256" key="12">
    <source>
        <dbReference type="ARBA" id="ARBA00022989"/>
    </source>
</evidence>
<dbReference type="PROSITE" id="PS00107">
    <property type="entry name" value="PROTEIN_KINASE_ATP"/>
    <property type="match status" value="1"/>
</dbReference>
<keyword evidence="12 17" id="KW-1133">Transmembrane helix</keyword>
<feature type="transmembrane region" description="Helical" evidence="17">
    <location>
        <begin position="329"/>
        <end position="351"/>
    </location>
</feature>
<evidence type="ECO:0008006" key="22">
    <source>
        <dbReference type="Google" id="ProtNLM"/>
    </source>
</evidence>
<dbReference type="Gene3D" id="3.30.430.20">
    <property type="entry name" value="Gnk2 domain, C-X8-C-X2-C motif"/>
    <property type="match status" value="2"/>
</dbReference>
<dbReference type="EMBL" id="CM008047">
    <property type="protein sequence ID" value="PAN14288.1"/>
    <property type="molecule type" value="Genomic_DNA"/>
</dbReference>
<dbReference type="InterPro" id="IPR000719">
    <property type="entry name" value="Prot_kinase_dom"/>
</dbReference>
<dbReference type="Gene3D" id="3.30.200.20">
    <property type="entry name" value="Phosphorylase Kinase, domain 1"/>
    <property type="match status" value="1"/>
</dbReference>
<dbReference type="InterPro" id="IPR011009">
    <property type="entry name" value="Kinase-like_dom_sf"/>
</dbReference>
<keyword evidence="6 18" id="KW-0732">Signal</keyword>
<evidence type="ECO:0000256" key="17">
    <source>
        <dbReference type="SAM" id="Phobius"/>
    </source>
</evidence>
<dbReference type="SMART" id="SM00220">
    <property type="entry name" value="S_TKc"/>
    <property type="match status" value="1"/>
</dbReference>
<evidence type="ECO:0000256" key="2">
    <source>
        <dbReference type="ARBA" id="ARBA00022527"/>
    </source>
</evidence>
<evidence type="ECO:0000256" key="18">
    <source>
        <dbReference type="SAM" id="SignalP"/>
    </source>
</evidence>
<keyword evidence="7" id="KW-0677">Repeat</keyword>
<name>A0A2S3H311_9POAL</name>
<dbReference type="PROSITE" id="PS51473">
    <property type="entry name" value="GNK2"/>
    <property type="match status" value="2"/>
</dbReference>
<organism evidence="21">
    <name type="scientific">Panicum hallii</name>
    <dbReference type="NCBI Taxonomy" id="206008"/>
    <lineage>
        <taxon>Eukaryota</taxon>
        <taxon>Viridiplantae</taxon>
        <taxon>Streptophyta</taxon>
        <taxon>Embryophyta</taxon>
        <taxon>Tracheophyta</taxon>
        <taxon>Spermatophyta</taxon>
        <taxon>Magnoliopsida</taxon>
        <taxon>Liliopsida</taxon>
        <taxon>Poales</taxon>
        <taxon>Poaceae</taxon>
        <taxon>PACMAD clade</taxon>
        <taxon>Panicoideae</taxon>
        <taxon>Panicodae</taxon>
        <taxon>Paniceae</taxon>
        <taxon>Panicinae</taxon>
        <taxon>Panicum</taxon>
        <taxon>Panicum sect. Panicum</taxon>
    </lineage>
</organism>
<dbReference type="Gene3D" id="1.10.510.10">
    <property type="entry name" value="Transferase(Phosphotransferase) domain 1"/>
    <property type="match status" value="1"/>
</dbReference>
<evidence type="ECO:0000256" key="10">
    <source>
        <dbReference type="ARBA" id="ARBA00022821"/>
    </source>
</evidence>
<evidence type="ECO:0000259" key="20">
    <source>
        <dbReference type="PROSITE" id="PS51473"/>
    </source>
</evidence>
<dbReference type="SUPFAM" id="SSF56112">
    <property type="entry name" value="Protein kinase-like (PK-like)"/>
    <property type="match status" value="1"/>
</dbReference>
<dbReference type="FunFam" id="3.30.430.20:FF:000002">
    <property type="entry name" value="Cysteine-rich receptor-like protein kinase 10"/>
    <property type="match status" value="1"/>
</dbReference>
<proteinExistence type="predicted"/>
<dbReference type="AlphaFoldDB" id="A0A2S3H311"/>
<dbReference type="InterPro" id="IPR002902">
    <property type="entry name" value="GNK2"/>
</dbReference>
<feature type="chain" id="PRO_5015497537" description="Cysteine-rich receptor-like protein kinase 10" evidence="18">
    <location>
        <begin position="32"/>
        <end position="707"/>
    </location>
</feature>
<evidence type="ECO:0000256" key="3">
    <source>
        <dbReference type="ARBA" id="ARBA00022553"/>
    </source>
</evidence>
<dbReference type="Pfam" id="PF01657">
    <property type="entry name" value="Stress-antifung"/>
    <property type="match status" value="2"/>
</dbReference>
<evidence type="ECO:0000259" key="19">
    <source>
        <dbReference type="PROSITE" id="PS50011"/>
    </source>
</evidence>
<feature type="domain" description="Gnk2-homologous" evidence="20">
    <location>
        <begin position="32"/>
        <end position="137"/>
    </location>
</feature>
<dbReference type="CDD" id="cd14066">
    <property type="entry name" value="STKc_IRAK"/>
    <property type="match status" value="1"/>
</dbReference>
<keyword evidence="8 16" id="KW-0547">Nucleotide-binding</keyword>
<evidence type="ECO:0000256" key="1">
    <source>
        <dbReference type="ARBA" id="ARBA00004167"/>
    </source>
</evidence>
<dbReference type="InterPro" id="IPR001245">
    <property type="entry name" value="Ser-Thr/Tyr_kinase_cat_dom"/>
</dbReference>
<evidence type="ECO:0000313" key="21">
    <source>
        <dbReference type="EMBL" id="PAN14288.1"/>
    </source>
</evidence>
<evidence type="ECO:0000256" key="5">
    <source>
        <dbReference type="ARBA" id="ARBA00022692"/>
    </source>
</evidence>
<accession>A0A2S3H311</accession>
<dbReference type="PANTHER" id="PTHR27002">
    <property type="entry name" value="RECEPTOR-LIKE SERINE/THREONINE-PROTEIN KINASE SD1-8"/>
    <property type="match status" value="1"/>
</dbReference>
<protein>
    <recommendedName>
        <fullName evidence="22">Cysteine-rich receptor-like protein kinase 10</fullName>
    </recommendedName>
</protein>
<dbReference type="FunFam" id="3.30.200.20:FF:000142">
    <property type="entry name" value="Cysteine-rich receptor-like protein kinase 10"/>
    <property type="match status" value="1"/>
</dbReference>
<dbReference type="InterPro" id="IPR038408">
    <property type="entry name" value="GNK2_sf"/>
</dbReference>
<reference evidence="21" key="1">
    <citation type="submission" date="2018-04" db="EMBL/GenBank/DDBJ databases">
        <title>WGS assembly of Panicum hallii.</title>
        <authorList>
            <person name="Lovell J."/>
            <person name="Jenkins J."/>
            <person name="Lowry D."/>
            <person name="Mamidi S."/>
            <person name="Sreedasyam A."/>
            <person name="Weng X."/>
            <person name="Barry K."/>
            <person name="Bonette J."/>
            <person name="Campitelli B."/>
            <person name="Daum C."/>
            <person name="Gordon S."/>
            <person name="Gould B."/>
            <person name="Lipzen A."/>
            <person name="Macqueen A."/>
            <person name="Palacio-Mejia J."/>
            <person name="Plott C."/>
            <person name="Shakirov E."/>
            <person name="Shu S."/>
            <person name="Yoshinaga Y."/>
            <person name="Zane M."/>
            <person name="Rokhsar D."/>
            <person name="Grimwood J."/>
            <person name="Schmutz J."/>
            <person name="Juenger T."/>
        </authorList>
    </citation>
    <scope>NUCLEOTIDE SEQUENCE [LARGE SCALE GENOMIC DNA]</scope>
    <source>
        <strain evidence="21">FIL2</strain>
    </source>
</reference>
<gene>
    <name evidence="21" type="ORF">PAHAL_2G397600</name>
</gene>
<evidence type="ECO:0000256" key="6">
    <source>
        <dbReference type="ARBA" id="ARBA00022729"/>
    </source>
</evidence>
<keyword evidence="14" id="KW-1015">Disulfide bond</keyword>
<evidence type="ECO:0000256" key="9">
    <source>
        <dbReference type="ARBA" id="ARBA00022777"/>
    </source>
</evidence>
<dbReference type="Proteomes" id="UP000243499">
    <property type="component" value="Chromosome 2"/>
</dbReference>
<feature type="domain" description="Gnk2-homologous" evidence="20">
    <location>
        <begin position="174"/>
        <end position="281"/>
    </location>
</feature>
<sequence length="707" mass="77127">MSMIGHPRLPPYLAAAAALFLASALAPLAGGDPLGQVCGASGNYTLNDTYQGNIKRLAATLPKNASSSQALFAKASLGAVPDIVYALALCRGDTNASAACGDCVATAFTDAQQVCPYKKDATVFYNLCFLRYSNQNFLDSISGGGNVLFVLMPTRNVTTSGTQYVAVTRVLDNGDPILILKTYTYVTSPFRDFDAAVAVLVNATADYAAADASRRFATAVEAFQTFSNIYGLAQCIPDMTASDCRTCLAGMTQMGSQYFSGRWGAMILGLRCSFRYEQYPFFPAGPLHHQLPEAAVNGPPTTTTRGRGEFGGQRFSACAAASGNRTARVLAIILLIVVMILGTVVVFYCLWRRRKKPAEKTLLIDSINPEDIRSIDSLMVDLPTLRATTENFDEGKKLGEGGFGAVYKGVLPNGREIAVKRLSQSSRQGMEELKTELVLVAKLQHKNLVRLVGACLEEHEKLLVYEYMPNSSLDTFLFDPDKSNELDLDKRFMIINGIAQGLQYLHEESQLKIVHRDLKASNVLLDSDFHPKISDFGLARLFGSDHSQYVTNRVVGTYGYMAPEYAMRGHYSTKSDVFSFGVLMLEIVAGRRNGGSYDSEQHDHLLSLVWGHWTMGTILEIMDSSLSDHPSVDQMFKCIHIGLLCVQHNPADRPVMSAVNTMLNSSSAPRQAPSRPAFCFQKSGTSQCTSRSDVSANEVTITEVEAR</sequence>
<keyword evidence="3" id="KW-0597">Phosphoprotein</keyword>
<evidence type="ECO:0000256" key="16">
    <source>
        <dbReference type="PROSITE-ProRule" id="PRU10141"/>
    </source>
</evidence>